<comment type="caution">
    <text evidence="9">The sequence shown here is derived from an EMBL/GenBank/DDBJ whole genome shotgun (WGS) entry which is preliminary data.</text>
</comment>
<proteinExistence type="inferred from homology"/>
<reference evidence="9 10" key="1">
    <citation type="submission" date="2024-02" db="EMBL/GenBank/DDBJ databases">
        <title>Haloferula sargassicola NBRC 104335.</title>
        <authorList>
            <person name="Ichikawa N."/>
            <person name="Katano-Makiyama Y."/>
            <person name="Hidaka K."/>
        </authorList>
    </citation>
    <scope>NUCLEOTIDE SEQUENCE [LARGE SCALE GENOMIC DNA]</scope>
    <source>
        <strain evidence="9 10">NBRC 104335</strain>
    </source>
</reference>
<dbReference type="EMBL" id="BAABRI010000007">
    <property type="protein sequence ID" value="GAA5482213.1"/>
    <property type="molecule type" value="Genomic_DNA"/>
</dbReference>
<evidence type="ECO:0000256" key="3">
    <source>
        <dbReference type="ARBA" id="ARBA00022452"/>
    </source>
</evidence>
<dbReference type="SUPFAM" id="SSF56935">
    <property type="entry name" value="Porins"/>
    <property type="match status" value="1"/>
</dbReference>
<dbReference type="InterPro" id="IPR005017">
    <property type="entry name" value="OMPP1/FadL/TodX"/>
</dbReference>
<evidence type="ECO:0000256" key="1">
    <source>
        <dbReference type="ARBA" id="ARBA00004571"/>
    </source>
</evidence>
<keyword evidence="3" id="KW-1134">Transmembrane beta strand</keyword>
<evidence type="ECO:0000256" key="2">
    <source>
        <dbReference type="ARBA" id="ARBA00008163"/>
    </source>
</evidence>
<dbReference type="Proteomes" id="UP001476282">
    <property type="component" value="Unassembled WGS sequence"/>
</dbReference>
<evidence type="ECO:0000256" key="8">
    <source>
        <dbReference type="SAM" id="SignalP"/>
    </source>
</evidence>
<dbReference type="Pfam" id="PF03349">
    <property type="entry name" value="Toluene_X"/>
    <property type="match status" value="1"/>
</dbReference>
<organism evidence="9 10">
    <name type="scientific">Haloferula sargassicola</name>
    <dbReference type="NCBI Taxonomy" id="490096"/>
    <lineage>
        <taxon>Bacteria</taxon>
        <taxon>Pseudomonadati</taxon>
        <taxon>Verrucomicrobiota</taxon>
        <taxon>Verrucomicrobiia</taxon>
        <taxon>Verrucomicrobiales</taxon>
        <taxon>Verrucomicrobiaceae</taxon>
        <taxon>Haloferula</taxon>
    </lineage>
</organism>
<dbReference type="RefSeq" id="WP_353566362.1">
    <property type="nucleotide sequence ID" value="NZ_BAABRI010000007.1"/>
</dbReference>
<keyword evidence="6" id="KW-0472">Membrane</keyword>
<evidence type="ECO:0000256" key="6">
    <source>
        <dbReference type="ARBA" id="ARBA00023136"/>
    </source>
</evidence>
<evidence type="ECO:0000313" key="10">
    <source>
        <dbReference type="Proteomes" id="UP001476282"/>
    </source>
</evidence>
<evidence type="ECO:0000256" key="4">
    <source>
        <dbReference type="ARBA" id="ARBA00022692"/>
    </source>
</evidence>
<dbReference type="PANTHER" id="PTHR35093">
    <property type="entry name" value="OUTER MEMBRANE PROTEIN NMB0088-RELATED"/>
    <property type="match status" value="1"/>
</dbReference>
<dbReference type="Gene3D" id="2.40.160.60">
    <property type="entry name" value="Outer membrane protein transport protein (OMPP1/FadL/TodX)"/>
    <property type="match status" value="1"/>
</dbReference>
<evidence type="ECO:0000256" key="5">
    <source>
        <dbReference type="ARBA" id="ARBA00022729"/>
    </source>
</evidence>
<accession>A0ABP9UKS9</accession>
<keyword evidence="4" id="KW-0812">Transmembrane</keyword>
<name>A0ABP9UKS9_9BACT</name>
<protein>
    <submittedName>
        <fullName evidence="9">47 kDa outer membrane protein</fullName>
    </submittedName>
</protein>
<comment type="similarity">
    <text evidence="2">Belongs to the OmpP1/FadL family.</text>
</comment>
<feature type="signal peptide" evidence="8">
    <location>
        <begin position="1"/>
        <end position="19"/>
    </location>
</feature>
<comment type="subcellular location">
    <subcellularLocation>
        <location evidence="1">Cell outer membrane</location>
        <topology evidence="1">Multi-pass membrane protein</topology>
    </subcellularLocation>
</comment>
<sequence length="402" mass="43774">MNLHRLLVLSPLLATFAHGAGFQLQERSARGLGRAYSGESAIADDASVLASNPAGMIYLPGETSVSVGLTGIYPNVDVGGFYTGGGTVGTVAENVADDAYVPFLYLSHDLTDDLTIGFGSYTFYGLATNYPLSFAARPMADQSKLKTINFNPAIAWRLHPKVSIGAGFDAVYADGALNATLPNSLPLLDLAGDDWGYGYNVGLMYEITDRTRVGLHYRSEVDLTLEGRIVSAVVPIFNGPGIVDLTLPDTFEFSLYHEFNDRWAIHGDVTWTGWSDFQQLQPIVFGAPAQPAATPENWNDVWRFSLGTTWKATERLTLRAGVAYDESPVEPQFRTLRIPDTDRLWLSVGASWSFNPCWSLDVGYTHLFTQTSYINETNAAGNFFGMARGDTDLVSIGVSGNF</sequence>
<evidence type="ECO:0000256" key="7">
    <source>
        <dbReference type="ARBA" id="ARBA00023237"/>
    </source>
</evidence>
<keyword evidence="5 8" id="KW-0732">Signal</keyword>
<feature type="chain" id="PRO_5046029485" evidence="8">
    <location>
        <begin position="20"/>
        <end position="402"/>
    </location>
</feature>
<keyword evidence="7" id="KW-0998">Cell outer membrane</keyword>
<keyword evidence="10" id="KW-1185">Reference proteome</keyword>
<gene>
    <name evidence="9" type="ORF">Hsar01_01430</name>
</gene>
<evidence type="ECO:0000313" key="9">
    <source>
        <dbReference type="EMBL" id="GAA5482213.1"/>
    </source>
</evidence>
<dbReference type="PANTHER" id="PTHR35093:SF8">
    <property type="entry name" value="OUTER MEMBRANE PROTEIN NMB0088-RELATED"/>
    <property type="match status" value="1"/>
</dbReference>